<dbReference type="InterPro" id="IPR050678">
    <property type="entry name" value="DNA_Partitioning_ATPase"/>
</dbReference>
<dbReference type="InterPro" id="IPR027417">
    <property type="entry name" value="P-loop_NTPase"/>
</dbReference>
<dbReference type="SUPFAM" id="SSF52540">
    <property type="entry name" value="P-loop containing nucleoside triphosphate hydrolases"/>
    <property type="match status" value="1"/>
</dbReference>
<accession>A0A2N3PZD4</accession>
<dbReference type="AlphaFoldDB" id="A0A2N3PZD4"/>
<dbReference type="Pfam" id="PF06564">
    <property type="entry name" value="CBP_BcsQ"/>
    <property type="match status" value="1"/>
</dbReference>
<name>A0A2N3PZD4_9PROT</name>
<proteinExistence type="predicted"/>
<protein>
    <submittedName>
        <fullName evidence="1">Cellulose synthase operon protein YhjQ</fullName>
    </submittedName>
</protein>
<dbReference type="NCBIfam" id="TIGR03371">
    <property type="entry name" value="cellulose_yhjQ"/>
    <property type="match status" value="1"/>
</dbReference>
<dbReference type="Proteomes" id="UP000233293">
    <property type="component" value="Unassembled WGS sequence"/>
</dbReference>
<evidence type="ECO:0000313" key="1">
    <source>
        <dbReference type="EMBL" id="PKU25745.1"/>
    </source>
</evidence>
<comment type="caution">
    <text evidence="1">The sequence shown here is derived from an EMBL/GenBank/DDBJ whole genome shotgun (WGS) entry which is preliminary data.</text>
</comment>
<gene>
    <name evidence="1" type="primary">yhjQ</name>
    <name evidence="1" type="ORF">CWS72_04040</name>
</gene>
<organism evidence="1 2">
    <name type="scientific">Telmatospirillum siberiense</name>
    <dbReference type="NCBI Taxonomy" id="382514"/>
    <lineage>
        <taxon>Bacteria</taxon>
        <taxon>Pseudomonadati</taxon>
        <taxon>Pseudomonadota</taxon>
        <taxon>Alphaproteobacteria</taxon>
        <taxon>Rhodospirillales</taxon>
        <taxon>Rhodospirillaceae</taxon>
        <taxon>Telmatospirillum</taxon>
    </lineage>
</organism>
<dbReference type="EMBL" id="PIUM01000003">
    <property type="protein sequence ID" value="PKU25745.1"/>
    <property type="molecule type" value="Genomic_DNA"/>
</dbReference>
<dbReference type="OrthoDB" id="5288747at2"/>
<keyword evidence="2" id="KW-1185">Reference proteome</keyword>
<dbReference type="Gene3D" id="3.40.50.300">
    <property type="entry name" value="P-loop containing nucleotide triphosphate hydrolases"/>
    <property type="match status" value="1"/>
</dbReference>
<sequence>MPIVVVASAKGGVGKTTIAANLAVAFRSMGWEVLAVDLDPQNSLHLHFGLDLQEQGLGPSLMSKSDWRTALKDAPHGIQILPFGMMPERHLALTERLFRRRASEFVDYLGDLAKRPDHMVVVDTSPGQSSYCEKVLDVADLKLTVLLADAASFAVSGMHEEVVEERRAAGGRPLFGHYVINQYYPNRQLSRDVHAVFEQRFGKSNVNRVHVDQGVADALAYRQTVLFHDPRCRATQDILSLALAVDRLVDPHGEKTGASAGEVVR</sequence>
<dbReference type="InterPro" id="IPR017746">
    <property type="entry name" value="Cellulose_synthase_operon_BcsQ"/>
</dbReference>
<dbReference type="PANTHER" id="PTHR13696:SF99">
    <property type="entry name" value="COBYRINIC ACID AC-DIAMIDE SYNTHASE"/>
    <property type="match status" value="1"/>
</dbReference>
<dbReference type="PANTHER" id="PTHR13696">
    <property type="entry name" value="P-LOOP CONTAINING NUCLEOSIDE TRIPHOSPHATE HYDROLASE"/>
    <property type="match status" value="1"/>
</dbReference>
<evidence type="ECO:0000313" key="2">
    <source>
        <dbReference type="Proteomes" id="UP000233293"/>
    </source>
</evidence>
<dbReference type="CDD" id="cd02042">
    <property type="entry name" value="ParAB_family"/>
    <property type="match status" value="1"/>
</dbReference>
<dbReference type="RefSeq" id="WP_101249289.1">
    <property type="nucleotide sequence ID" value="NZ_PIUM01000003.1"/>
</dbReference>
<reference evidence="2" key="1">
    <citation type="submission" date="2017-12" db="EMBL/GenBank/DDBJ databases">
        <title>Draft genome sequence of Telmatospirillum siberiense 26-4b1T, an acidotolerant peatland alphaproteobacterium potentially involved in sulfur cycling.</title>
        <authorList>
            <person name="Hausmann B."/>
            <person name="Pjevac P."/>
            <person name="Schreck K."/>
            <person name="Herbold C.W."/>
            <person name="Daims H."/>
            <person name="Wagner M."/>
            <person name="Pester M."/>
            <person name="Loy A."/>
        </authorList>
    </citation>
    <scope>NUCLEOTIDE SEQUENCE [LARGE SCALE GENOMIC DNA]</scope>
    <source>
        <strain evidence="2">26-4b1</strain>
    </source>
</reference>